<evidence type="ECO:0000313" key="3">
    <source>
        <dbReference type="Proteomes" id="UP001162131"/>
    </source>
</evidence>
<gene>
    <name evidence="2" type="ORF">BSTOLATCC_MIC7217</name>
</gene>
<dbReference type="Pfam" id="PF00443">
    <property type="entry name" value="UCH"/>
    <property type="match status" value="1"/>
</dbReference>
<organism evidence="2 3">
    <name type="scientific">Blepharisma stoltei</name>
    <dbReference type="NCBI Taxonomy" id="1481888"/>
    <lineage>
        <taxon>Eukaryota</taxon>
        <taxon>Sar</taxon>
        <taxon>Alveolata</taxon>
        <taxon>Ciliophora</taxon>
        <taxon>Postciliodesmatophora</taxon>
        <taxon>Heterotrichea</taxon>
        <taxon>Heterotrichida</taxon>
        <taxon>Blepharismidae</taxon>
        <taxon>Blepharisma</taxon>
    </lineage>
</organism>
<dbReference type="GO" id="GO:0016579">
    <property type="term" value="P:protein deubiquitination"/>
    <property type="evidence" value="ECO:0007669"/>
    <property type="project" value="InterPro"/>
</dbReference>
<dbReference type="AlphaFoldDB" id="A0AAU9IBH9"/>
<proteinExistence type="predicted"/>
<dbReference type="EMBL" id="CAJZBQ010000008">
    <property type="protein sequence ID" value="CAG9312693.1"/>
    <property type="molecule type" value="Genomic_DNA"/>
</dbReference>
<evidence type="ECO:0000259" key="1">
    <source>
        <dbReference type="PROSITE" id="PS50235"/>
    </source>
</evidence>
<dbReference type="Proteomes" id="UP001162131">
    <property type="component" value="Unassembled WGS sequence"/>
</dbReference>
<dbReference type="PROSITE" id="PS50235">
    <property type="entry name" value="USP_3"/>
    <property type="match status" value="1"/>
</dbReference>
<dbReference type="GO" id="GO:0004843">
    <property type="term" value="F:cysteine-type deubiquitinase activity"/>
    <property type="evidence" value="ECO:0007669"/>
    <property type="project" value="InterPro"/>
</dbReference>
<protein>
    <recommendedName>
        <fullName evidence="1">USP domain-containing protein</fullName>
    </recommendedName>
</protein>
<dbReference type="SUPFAM" id="SSF54001">
    <property type="entry name" value="Cysteine proteinases"/>
    <property type="match status" value="1"/>
</dbReference>
<dbReference type="InterPro" id="IPR001394">
    <property type="entry name" value="Peptidase_C19_UCH"/>
</dbReference>
<evidence type="ECO:0000313" key="2">
    <source>
        <dbReference type="EMBL" id="CAG9312693.1"/>
    </source>
</evidence>
<dbReference type="InterPro" id="IPR028889">
    <property type="entry name" value="USP"/>
</dbReference>
<comment type="caution">
    <text evidence="2">The sequence shown here is derived from an EMBL/GenBank/DDBJ whole genome shotgun (WGS) entry which is preliminary data.</text>
</comment>
<reference evidence="2" key="1">
    <citation type="submission" date="2021-09" db="EMBL/GenBank/DDBJ databases">
        <authorList>
            <consortium name="AG Swart"/>
            <person name="Singh M."/>
            <person name="Singh A."/>
            <person name="Seah K."/>
            <person name="Emmerich C."/>
        </authorList>
    </citation>
    <scope>NUCLEOTIDE SEQUENCE</scope>
    <source>
        <strain evidence="2">ATCC30299</strain>
    </source>
</reference>
<dbReference type="InterPro" id="IPR038765">
    <property type="entry name" value="Papain-like_cys_pep_sf"/>
</dbReference>
<feature type="domain" description="USP" evidence="1">
    <location>
        <begin position="212"/>
        <end position="464"/>
    </location>
</feature>
<accession>A0AAU9IBH9</accession>
<sequence>MNEEKIMKMKNELINLEKKCFGLLQNLPQGLKSLDAKFKELDLKKNIEMLNLKYDTLSKDLETSIISKLKQIDKKFINIPSKQQIDETLASLQIKIESWNKETEKKLKDLEALLSADTKFNKEKNDKLGNGFENKIQQLEHKKNAKSQIEFSYSQIVPSSQFVISPQPKILPLNLVKDPLNNPQIQAEVPCISSQQDLPRLKTDQSKAFSKSGLPNMWNTNYMNSLIQILASATEFVEFIKNCSSDKLLRSLSQVIQLIQSNSPDHQIRPHIKEIRDIIPEEYSMVNFNGFYKNDPKDLFRIISSKAENPELFSIIKKQSFTCQFDHKEENEDSQNFINIPENQQNDIESFLNGLKEWKFFSGQNQLHCANCGGLRDIVMKTESIQWPRVLAIYMPSQLSQEIPSSLQVENNFYNLFGVICWYETNFIAFTKNDENEWEKYNDFDVSKADPDLNRLYLAFYKKNN</sequence>
<name>A0AAU9IBH9_9CILI</name>
<dbReference type="Gene3D" id="3.90.70.10">
    <property type="entry name" value="Cysteine proteinases"/>
    <property type="match status" value="1"/>
</dbReference>
<keyword evidence="3" id="KW-1185">Reference proteome</keyword>